<evidence type="ECO:0000256" key="1">
    <source>
        <dbReference type="SAM" id="Phobius"/>
    </source>
</evidence>
<keyword evidence="1" id="KW-0472">Membrane</keyword>
<evidence type="ECO:0000313" key="3">
    <source>
        <dbReference type="Proteomes" id="UP000003157"/>
    </source>
</evidence>
<feature type="non-terminal residue" evidence="2">
    <location>
        <position position="158"/>
    </location>
</feature>
<keyword evidence="1" id="KW-1133">Transmembrane helix</keyword>
<feature type="transmembrane region" description="Helical" evidence="1">
    <location>
        <begin position="118"/>
        <end position="142"/>
    </location>
</feature>
<dbReference type="Proteomes" id="UP000003157">
    <property type="component" value="Unassembled WGS sequence"/>
</dbReference>
<dbReference type="HOGENOM" id="CLU_146598_0_0_9"/>
<name>E7GGE1_9FIRM</name>
<sequence length="158" mass="18711">MLTNHELKMIYTRIRGKSMKKDKLINKIIYRLSYSGRRERNLKETSDNISKYMNMSDDEFIMEYTEVCSRYEHKKLILTVISIGLIISMISNIWKYFYEFLMKIFTSKSIAVVDVKNQAIVLSLIIILMISLVALFITYNMVKTIYVLNKKKILLNQV</sequence>
<organism evidence="2 3">
    <name type="scientific">Coprobacillus cateniformis</name>
    <dbReference type="NCBI Taxonomy" id="100884"/>
    <lineage>
        <taxon>Bacteria</taxon>
        <taxon>Bacillati</taxon>
        <taxon>Bacillota</taxon>
        <taxon>Erysipelotrichia</taxon>
        <taxon>Erysipelotrichales</taxon>
        <taxon>Coprobacillaceae</taxon>
        <taxon>Coprobacillus</taxon>
    </lineage>
</organism>
<proteinExistence type="predicted"/>
<comment type="caution">
    <text evidence="2">The sequence shown here is derived from an EMBL/GenBank/DDBJ whole genome shotgun (WGS) entry which is preliminary data.</text>
</comment>
<accession>E7GGE1</accession>
<reference evidence="2 3" key="1">
    <citation type="submission" date="2010-12" db="EMBL/GenBank/DDBJ databases">
        <title>The Genome Sequence of Coprobacillus sp. strain 29_1.</title>
        <authorList>
            <consortium name="The Broad Institute Genome Sequencing Platform"/>
            <person name="Earl A."/>
            <person name="Ward D."/>
            <person name="Feldgarden M."/>
            <person name="Gevers D."/>
            <person name="Daigneault M."/>
            <person name="Sibley C.D."/>
            <person name="White A."/>
            <person name="Strauss J."/>
            <person name="Allen-Vercoe E."/>
            <person name="Young S.K."/>
            <person name="Zeng Q."/>
            <person name="Gargeya S."/>
            <person name="Fitzgerald M."/>
            <person name="Haas B."/>
            <person name="Abouelleil A."/>
            <person name="Alvarado L."/>
            <person name="Arachchi H.M."/>
            <person name="Berlin A."/>
            <person name="Brown A."/>
            <person name="Chapman S.B."/>
            <person name="Chen Z."/>
            <person name="Dunbar C."/>
            <person name="Freedman E."/>
            <person name="Gearin G."/>
            <person name="Gellesch M."/>
            <person name="Goldberg J."/>
            <person name="Griggs A."/>
            <person name="Gujja S."/>
            <person name="Heilman E."/>
            <person name="Heiman D."/>
            <person name="Howarth C."/>
            <person name="Larson L."/>
            <person name="Lui A."/>
            <person name="MacDonald P.J.P."/>
            <person name="Mehta T."/>
            <person name="Montmayeur A."/>
            <person name="Murphy C."/>
            <person name="Neiman D."/>
            <person name="Pearson M."/>
            <person name="Priest M."/>
            <person name="Roberts A."/>
            <person name="Saif S."/>
            <person name="Shea T."/>
            <person name="Shenoy N."/>
            <person name="Sisk P."/>
            <person name="Stolte C."/>
            <person name="Sykes S."/>
            <person name="White J."/>
            <person name="Yandava C."/>
            <person name="Nusbaum C."/>
            <person name="Birren B."/>
        </authorList>
    </citation>
    <scope>NUCLEOTIDE SEQUENCE [LARGE SCALE GENOMIC DNA]</scope>
    <source>
        <strain evidence="2 3">29_1</strain>
    </source>
</reference>
<evidence type="ECO:0000313" key="2">
    <source>
        <dbReference type="EMBL" id="EFW02903.1"/>
    </source>
</evidence>
<dbReference type="STRING" id="100884.GCA_000269565_03889"/>
<dbReference type="EMBL" id="ADKX01000067">
    <property type="protein sequence ID" value="EFW02903.1"/>
    <property type="molecule type" value="Genomic_DNA"/>
</dbReference>
<feature type="transmembrane region" description="Helical" evidence="1">
    <location>
        <begin position="76"/>
        <end position="98"/>
    </location>
</feature>
<gene>
    <name evidence="2" type="ORF">HMPREF9488_03834</name>
</gene>
<keyword evidence="1" id="KW-0812">Transmembrane</keyword>
<keyword evidence="3" id="KW-1185">Reference proteome</keyword>
<dbReference type="AlphaFoldDB" id="E7GGE1"/>
<protein>
    <submittedName>
        <fullName evidence="2">Uncharacterized protein</fullName>
    </submittedName>
</protein>